<reference evidence="1" key="1">
    <citation type="journal article" date="2021" name="Open Biol.">
        <title>Shared evolutionary footprints suggest mitochondrial oxidative damage underlies multiple complex I losses in fungi.</title>
        <authorList>
            <person name="Schikora-Tamarit M.A."/>
            <person name="Marcet-Houben M."/>
            <person name="Nosek J."/>
            <person name="Gabaldon T."/>
        </authorList>
    </citation>
    <scope>NUCLEOTIDE SEQUENCE</scope>
    <source>
        <strain evidence="1">CBS2887</strain>
    </source>
</reference>
<proteinExistence type="predicted"/>
<gene>
    <name evidence="1" type="ORF">WICPIJ_005798</name>
</gene>
<organism evidence="1 2">
    <name type="scientific">Wickerhamomyces pijperi</name>
    <name type="common">Yeast</name>
    <name type="synonym">Pichia pijperi</name>
    <dbReference type="NCBI Taxonomy" id="599730"/>
    <lineage>
        <taxon>Eukaryota</taxon>
        <taxon>Fungi</taxon>
        <taxon>Dikarya</taxon>
        <taxon>Ascomycota</taxon>
        <taxon>Saccharomycotina</taxon>
        <taxon>Saccharomycetes</taxon>
        <taxon>Phaffomycetales</taxon>
        <taxon>Wickerhamomycetaceae</taxon>
        <taxon>Wickerhamomyces</taxon>
    </lineage>
</organism>
<accession>A0A9P8TLM5</accession>
<protein>
    <submittedName>
        <fullName evidence="1">Uncharacterized protein</fullName>
    </submittedName>
</protein>
<dbReference type="Proteomes" id="UP000774326">
    <property type="component" value="Unassembled WGS sequence"/>
</dbReference>
<name>A0A9P8TLM5_WICPI</name>
<reference evidence="1" key="2">
    <citation type="submission" date="2021-01" db="EMBL/GenBank/DDBJ databases">
        <authorList>
            <person name="Schikora-Tamarit M.A."/>
        </authorList>
    </citation>
    <scope>NUCLEOTIDE SEQUENCE</scope>
    <source>
        <strain evidence="1">CBS2887</strain>
    </source>
</reference>
<dbReference type="EMBL" id="JAEUBG010003198">
    <property type="protein sequence ID" value="KAH3683240.1"/>
    <property type="molecule type" value="Genomic_DNA"/>
</dbReference>
<comment type="caution">
    <text evidence="1">The sequence shown here is derived from an EMBL/GenBank/DDBJ whole genome shotgun (WGS) entry which is preliminary data.</text>
</comment>
<evidence type="ECO:0000313" key="2">
    <source>
        <dbReference type="Proteomes" id="UP000774326"/>
    </source>
</evidence>
<dbReference type="AlphaFoldDB" id="A0A9P8TLM5"/>
<evidence type="ECO:0000313" key="1">
    <source>
        <dbReference type="EMBL" id="KAH3683240.1"/>
    </source>
</evidence>
<sequence length="131" mass="14399">MVISVIDRSRSSDWNTGSQELIFGEFIDFGSILIQLDVLFILVKSDISSTSNTCHNLESGSTFSHVKEALGLMTLMIHSISTSCSGSDKCFNERLCGRTFSSVMNPLSIKISSPPSDLINGVYKTYPFISF</sequence>
<keyword evidence="2" id="KW-1185">Reference proteome</keyword>